<name>A0A091AZ73_9GAMM</name>
<feature type="signal peptide" evidence="1">
    <location>
        <begin position="1"/>
        <end position="24"/>
    </location>
</feature>
<feature type="chain" id="PRO_5001871069" description="Lysozyme inhibitor LprI-like N-terminal domain-containing protein" evidence="1">
    <location>
        <begin position="25"/>
        <end position="230"/>
    </location>
</feature>
<comment type="caution">
    <text evidence="3">The sequence shown here is derived from an EMBL/GenBank/DDBJ whole genome shotgun (WGS) entry which is preliminary data.</text>
</comment>
<dbReference type="Pfam" id="PF07007">
    <property type="entry name" value="LprI"/>
    <property type="match status" value="1"/>
</dbReference>
<dbReference type="PANTHER" id="PTHR37549">
    <property type="entry name" value="LIPOPROTEIN LPRI"/>
    <property type="match status" value="1"/>
</dbReference>
<dbReference type="PANTHER" id="PTHR37549:SF1">
    <property type="entry name" value="LIPOPROTEIN LPRI"/>
    <property type="match status" value="1"/>
</dbReference>
<sequence>MRPLILIPALLLPALMLIATASRAASFDCRKASVPSEKAICADRELSGLDDQLAASYKQALGAWQGRIAEYVRADQKAWLAETRRAGLEDDDEIDNAVCDGPLTPCLRDRYRARLAAFASPAYRHSGIYLRSDGSKLLIYATGALAVRVYNKPAAIAYSSREETGGAAWASSDRMRVQLDDDSGKCTLDITLNGTEAVVSKNPGCALKGVEGRFKRDLKDVLANYELDIY</sequence>
<dbReference type="PATRIC" id="fig|1121015.4.peg.184"/>
<evidence type="ECO:0000313" key="4">
    <source>
        <dbReference type="Proteomes" id="UP000029385"/>
    </source>
</evidence>
<evidence type="ECO:0000313" key="3">
    <source>
        <dbReference type="EMBL" id="KFN44602.1"/>
    </source>
</evidence>
<accession>A0A091AZ73</accession>
<evidence type="ECO:0000256" key="1">
    <source>
        <dbReference type="SAM" id="SignalP"/>
    </source>
</evidence>
<feature type="domain" description="Lysozyme inhibitor LprI-like N-terminal" evidence="2">
    <location>
        <begin position="29"/>
        <end position="94"/>
    </location>
</feature>
<dbReference type="RefSeq" id="WP_022968771.1">
    <property type="nucleotide sequence ID" value="NZ_ATVD01000002.1"/>
</dbReference>
<dbReference type="OrthoDB" id="5574481at2"/>
<dbReference type="eggNOG" id="COG4461">
    <property type="taxonomic scope" value="Bacteria"/>
</dbReference>
<dbReference type="GO" id="GO:0005576">
    <property type="term" value="C:extracellular region"/>
    <property type="evidence" value="ECO:0007669"/>
    <property type="project" value="TreeGrafter"/>
</dbReference>
<dbReference type="STRING" id="1121015.GCA_000420545_01131"/>
<dbReference type="EMBL" id="AVCI01000001">
    <property type="protein sequence ID" value="KFN44602.1"/>
    <property type="molecule type" value="Genomic_DNA"/>
</dbReference>
<protein>
    <recommendedName>
        <fullName evidence="2">Lysozyme inhibitor LprI-like N-terminal domain-containing protein</fullName>
    </recommendedName>
</protein>
<dbReference type="AlphaFoldDB" id="A0A091AZ73"/>
<proteinExistence type="predicted"/>
<reference evidence="3 4" key="1">
    <citation type="submission" date="2013-09" db="EMBL/GenBank/DDBJ databases">
        <title>Genome sequencing of Arenimonas oryziterrae.</title>
        <authorList>
            <person name="Chen F."/>
            <person name="Wang G."/>
        </authorList>
    </citation>
    <scope>NUCLEOTIDE SEQUENCE [LARGE SCALE GENOMIC DNA]</scope>
    <source>
        <strain evidence="3 4">YC6267</strain>
    </source>
</reference>
<evidence type="ECO:0000259" key="2">
    <source>
        <dbReference type="Pfam" id="PF07007"/>
    </source>
</evidence>
<keyword evidence="1" id="KW-0732">Signal</keyword>
<dbReference type="Gene3D" id="1.20.1270.180">
    <property type="match status" value="1"/>
</dbReference>
<dbReference type="InterPro" id="IPR009739">
    <property type="entry name" value="LprI-like_N"/>
</dbReference>
<keyword evidence="4" id="KW-1185">Reference proteome</keyword>
<dbReference type="Proteomes" id="UP000029385">
    <property type="component" value="Unassembled WGS sequence"/>
</dbReference>
<organism evidence="3 4">
    <name type="scientific">Arenimonas oryziterrae DSM 21050 = YC6267</name>
    <dbReference type="NCBI Taxonomy" id="1121015"/>
    <lineage>
        <taxon>Bacteria</taxon>
        <taxon>Pseudomonadati</taxon>
        <taxon>Pseudomonadota</taxon>
        <taxon>Gammaproteobacteria</taxon>
        <taxon>Lysobacterales</taxon>
        <taxon>Lysobacteraceae</taxon>
        <taxon>Arenimonas</taxon>
    </lineage>
</organism>
<dbReference type="InterPro" id="IPR052755">
    <property type="entry name" value="Lysozyme_Inhibitor_LprI"/>
</dbReference>
<gene>
    <name evidence="3" type="ORF">N789_00925</name>
</gene>